<dbReference type="EMBL" id="QMDX01000003">
    <property type="protein sequence ID" value="TSD14699.1"/>
    <property type="molecule type" value="Genomic_DNA"/>
</dbReference>
<comment type="caution">
    <text evidence="3">The sequence shown here is derived from an EMBL/GenBank/DDBJ whole genome shotgun (WGS) entry which is preliminary data.</text>
</comment>
<organism evidence="3 4">
    <name type="scientific">Haloglomus irregulare</name>
    <dbReference type="NCBI Taxonomy" id="2234134"/>
    <lineage>
        <taxon>Archaea</taxon>
        <taxon>Methanobacteriati</taxon>
        <taxon>Methanobacteriota</taxon>
        <taxon>Stenosarchaea group</taxon>
        <taxon>Halobacteria</taxon>
        <taxon>Halobacteriales</taxon>
        <taxon>Natronomonadaceae</taxon>
        <taxon>Haloglomus</taxon>
    </lineage>
</organism>
<evidence type="ECO:0000313" key="3">
    <source>
        <dbReference type="EMBL" id="TSD14699.1"/>
    </source>
</evidence>
<dbReference type="InParanoid" id="A0A554NBF3"/>
<proteinExistence type="predicted"/>
<dbReference type="OrthoDB" id="241629at2157"/>
<dbReference type="PANTHER" id="PTHR36440">
    <property type="entry name" value="PUTATIVE (AFU_ORTHOLOGUE AFUA_8G07350)-RELATED"/>
    <property type="match status" value="1"/>
</dbReference>
<feature type="domain" description="Cupin type-2" evidence="2">
    <location>
        <begin position="42"/>
        <end position="101"/>
    </location>
</feature>
<dbReference type="SUPFAM" id="SSF51182">
    <property type="entry name" value="RmlC-like cupins"/>
    <property type="match status" value="1"/>
</dbReference>
<evidence type="ECO:0000256" key="1">
    <source>
        <dbReference type="SAM" id="MobiDB-lite"/>
    </source>
</evidence>
<dbReference type="InterPro" id="IPR011051">
    <property type="entry name" value="RmlC_Cupin_sf"/>
</dbReference>
<name>A0A554NBF3_9EURY</name>
<dbReference type="Pfam" id="PF07883">
    <property type="entry name" value="Cupin_2"/>
    <property type="match status" value="1"/>
</dbReference>
<feature type="region of interest" description="Disordered" evidence="1">
    <location>
        <begin position="150"/>
        <end position="184"/>
    </location>
</feature>
<gene>
    <name evidence="3" type="ORF">DP107_06895</name>
</gene>
<dbReference type="InterPro" id="IPR013096">
    <property type="entry name" value="Cupin_2"/>
</dbReference>
<dbReference type="RefSeq" id="WP_144261419.1">
    <property type="nucleotide sequence ID" value="NZ_QMDX01000003.1"/>
</dbReference>
<reference evidence="3 4" key="1">
    <citation type="submission" date="2018-06" db="EMBL/GenBank/DDBJ databases">
        <title>Natronomonas sp. F16-60 a new haloarchaeon isolated from a solar saltern of Isla Cristina, Huelva, Spain.</title>
        <authorList>
            <person name="Duran-Viseras A."/>
            <person name="Sanchez-Porro C."/>
            <person name="Ventosa A."/>
        </authorList>
    </citation>
    <scope>NUCLEOTIDE SEQUENCE [LARGE SCALE GENOMIC DNA]</scope>
    <source>
        <strain evidence="3 4">F16-60</strain>
    </source>
</reference>
<feature type="compositionally biased region" description="Basic and acidic residues" evidence="1">
    <location>
        <begin position="162"/>
        <end position="178"/>
    </location>
</feature>
<evidence type="ECO:0000313" key="4">
    <source>
        <dbReference type="Proteomes" id="UP000319894"/>
    </source>
</evidence>
<dbReference type="InterPro" id="IPR014710">
    <property type="entry name" value="RmlC-like_jellyroll"/>
</dbReference>
<dbReference type="InterPro" id="IPR053146">
    <property type="entry name" value="QDO-like"/>
</dbReference>
<keyword evidence="4" id="KW-1185">Reference proteome</keyword>
<dbReference type="Proteomes" id="UP000319894">
    <property type="component" value="Unassembled WGS sequence"/>
</dbReference>
<evidence type="ECO:0000259" key="2">
    <source>
        <dbReference type="Pfam" id="PF07883"/>
    </source>
</evidence>
<sequence>MSDFTEPAIGRRAEATAYRFLDTLSYVRVPGSATDDRVSVVEMHLRAGHAPPMHVHDGADETIHVLDGGVTVHTADDARSLTAGDSVVLPRGEEHSLVADEQSVILASTAPAGFGEFVTAVGEPTEEGTVPTTPPSEDAIGQVNALAGDHGIEIVGPPPAARDGRRSTHLTGQKERARPRGAGS</sequence>
<dbReference type="PANTHER" id="PTHR36440:SF1">
    <property type="entry name" value="PUTATIVE (AFU_ORTHOLOGUE AFUA_8G07350)-RELATED"/>
    <property type="match status" value="1"/>
</dbReference>
<accession>A0A554NBF3</accession>
<protein>
    <recommendedName>
        <fullName evidence="2">Cupin type-2 domain-containing protein</fullName>
    </recommendedName>
</protein>
<dbReference type="AlphaFoldDB" id="A0A554NBF3"/>
<dbReference type="Gene3D" id="2.60.120.10">
    <property type="entry name" value="Jelly Rolls"/>
    <property type="match status" value="1"/>
</dbReference>